<protein>
    <recommendedName>
        <fullName evidence="4">BZIP domain-containing protein</fullName>
    </recommendedName>
</protein>
<feature type="compositionally biased region" description="Low complexity" evidence="1">
    <location>
        <begin position="78"/>
        <end position="100"/>
    </location>
</feature>
<dbReference type="InterPro" id="IPR046347">
    <property type="entry name" value="bZIP_sf"/>
</dbReference>
<accession>A0A9P6IQY4</accession>
<dbReference type="EMBL" id="JAAAHY010002350">
    <property type="protein sequence ID" value="KAF9944687.1"/>
    <property type="molecule type" value="Genomic_DNA"/>
</dbReference>
<evidence type="ECO:0000313" key="3">
    <source>
        <dbReference type="Proteomes" id="UP000738359"/>
    </source>
</evidence>
<sequence>MSDYNSVGTDMDSDETLVELYSQRNGITTSARTVRTQAAAPLVCKATMTGGMNSSKTPRSRMTNTRKATPNPRKSKSTFKSTATATTRNDSLSSPKHSSSGKNAEESSVTKRTEFLERNRVAAFKCREKKRRQTLTT</sequence>
<dbReference type="GO" id="GO:0003700">
    <property type="term" value="F:DNA-binding transcription factor activity"/>
    <property type="evidence" value="ECO:0007669"/>
    <property type="project" value="InterPro"/>
</dbReference>
<evidence type="ECO:0000256" key="1">
    <source>
        <dbReference type="SAM" id="MobiDB-lite"/>
    </source>
</evidence>
<evidence type="ECO:0000313" key="2">
    <source>
        <dbReference type="EMBL" id="KAF9944687.1"/>
    </source>
</evidence>
<gene>
    <name evidence="2" type="ORF">BGZ70_004434</name>
</gene>
<feature type="compositionally biased region" description="Polar residues" evidence="1">
    <location>
        <begin position="50"/>
        <end position="68"/>
    </location>
</feature>
<comment type="caution">
    <text evidence="2">The sequence shown here is derived from an EMBL/GenBank/DDBJ whole genome shotgun (WGS) entry which is preliminary data.</text>
</comment>
<dbReference type="SUPFAM" id="SSF57959">
    <property type="entry name" value="Leucine zipper domain"/>
    <property type="match status" value="1"/>
</dbReference>
<dbReference type="Proteomes" id="UP000738359">
    <property type="component" value="Unassembled WGS sequence"/>
</dbReference>
<reference evidence="2" key="1">
    <citation type="journal article" date="2020" name="Fungal Divers.">
        <title>Resolving the Mortierellaceae phylogeny through synthesis of multi-gene phylogenetics and phylogenomics.</title>
        <authorList>
            <person name="Vandepol N."/>
            <person name="Liber J."/>
            <person name="Desiro A."/>
            <person name="Na H."/>
            <person name="Kennedy M."/>
            <person name="Barry K."/>
            <person name="Grigoriev I.V."/>
            <person name="Miller A.N."/>
            <person name="O'Donnell K."/>
            <person name="Stajich J.E."/>
            <person name="Bonito G."/>
        </authorList>
    </citation>
    <scope>NUCLEOTIDE SEQUENCE</scope>
    <source>
        <strain evidence="2">CK1249</strain>
    </source>
</reference>
<dbReference type="OrthoDB" id="295274at2759"/>
<dbReference type="AlphaFoldDB" id="A0A9P6IQY4"/>
<name>A0A9P6IQY4_MORAP</name>
<feature type="region of interest" description="Disordered" evidence="1">
    <location>
        <begin position="45"/>
        <end position="137"/>
    </location>
</feature>
<feature type="compositionally biased region" description="Basic and acidic residues" evidence="1">
    <location>
        <begin position="103"/>
        <end position="120"/>
    </location>
</feature>
<dbReference type="Gene3D" id="1.20.5.170">
    <property type="match status" value="1"/>
</dbReference>
<organism evidence="2 3">
    <name type="scientific">Mortierella alpina</name>
    <name type="common">Oleaginous fungus</name>
    <name type="synonym">Mortierella renispora</name>
    <dbReference type="NCBI Taxonomy" id="64518"/>
    <lineage>
        <taxon>Eukaryota</taxon>
        <taxon>Fungi</taxon>
        <taxon>Fungi incertae sedis</taxon>
        <taxon>Mucoromycota</taxon>
        <taxon>Mortierellomycotina</taxon>
        <taxon>Mortierellomycetes</taxon>
        <taxon>Mortierellales</taxon>
        <taxon>Mortierellaceae</taxon>
        <taxon>Mortierella</taxon>
    </lineage>
</organism>
<evidence type="ECO:0008006" key="4">
    <source>
        <dbReference type="Google" id="ProtNLM"/>
    </source>
</evidence>
<feature type="compositionally biased region" description="Basic residues" evidence="1">
    <location>
        <begin position="127"/>
        <end position="137"/>
    </location>
</feature>
<feature type="non-terminal residue" evidence="2">
    <location>
        <position position="137"/>
    </location>
</feature>
<proteinExistence type="predicted"/>
<keyword evidence="3" id="KW-1185">Reference proteome</keyword>